<accession>A0A248TPY1</accession>
<protein>
    <submittedName>
        <fullName evidence="1">Uncharacterized protein</fullName>
    </submittedName>
</protein>
<proteinExistence type="predicted"/>
<reference evidence="1 2" key="1">
    <citation type="submission" date="2017-08" db="EMBL/GenBank/DDBJ databases">
        <title>Complete Genome Sequence of Bacillus kochii Oregon-R-modENCODE STRAIN BDGP4, isolated from Drosophila melanogaster gut.</title>
        <authorList>
            <person name="Wan K.H."/>
            <person name="Yu C."/>
            <person name="Park S."/>
            <person name="Hammonds A.S."/>
            <person name="Booth B.W."/>
            <person name="Celniker S.E."/>
        </authorList>
    </citation>
    <scope>NUCLEOTIDE SEQUENCE [LARGE SCALE GENOMIC DNA]</scope>
    <source>
        <strain evidence="1 2">BDGP4</strain>
        <plasmid evidence="2">pbkbdgp4a</plasmid>
    </source>
</reference>
<geneLocation type="plasmid" evidence="2">
    <name>pbkbdgp4a</name>
</geneLocation>
<name>A0A248TPY1_9BACI</name>
<organism evidence="1 2">
    <name type="scientific">Cytobacillus kochii</name>
    <dbReference type="NCBI Taxonomy" id="859143"/>
    <lineage>
        <taxon>Bacteria</taxon>
        <taxon>Bacillati</taxon>
        <taxon>Bacillota</taxon>
        <taxon>Bacilli</taxon>
        <taxon>Bacillales</taxon>
        <taxon>Bacillaceae</taxon>
        <taxon>Cytobacillus</taxon>
    </lineage>
</organism>
<keyword evidence="2" id="KW-1185">Reference proteome</keyword>
<dbReference type="EMBL" id="CP022984">
    <property type="protein sequence ID" value="ASV70170.1"/>
    <property type="molecule type" value="Genomic_DNA"/>
</dbReference>
<gene>
    <name evidence="1" type="ORF">CKF48_23060</name>
</gene>
<evidence type="ECO:0000313" key="2">
    <source>
        <dbReference type="Proteomes" id="UP000215137"/>
    </source>
</evidence>
<dbReference type="KEGG" id="bko:CKF48_23060"/>
<keyword evidence="1" id="KW-0614">Plasmid</keyword>
<sequence length="125" mass="13139">MGFLAIVLIPTQAGAAYIGYDNLSLTPLIWKPSKTFQTPSGYVTACISGVNNSANTYAIDAYKDDGIGAGLTKLGAISVNSNPNKCVTFPTRAVADGTNGKAEVYVRIGNVRYSDSSVRVEISVN</sequence>
<evidence type="ECO:0000313" key="1">
    <source>
        <dbReference type="EMBL" id="ASV70170.1"/>
    </source>
</evidence>
<dbReference type="Proteomes" id="UP000215137">
    <property type="component" value="Plasmid pBkBDGP4A"/>
</dbReference>
<dbReference type="AlphaFoldDB" id="A0A248TPY1"/>